<comment type="caution">
    <text evidence="1">The sequence shown here is derived from an EMBL/GenBank/DDBJ whole genome shotgun (WGS) entry which is preliminary data.</text>
</comment>
<evidence type="ECO:0000313" key="1">
    <source>
        <dbReference type="EMBL" id="KAJ7413307.1"/>
    </source>
</evidence>
<dbReference type="EMBL" id="WHWB01034150">
    <property type="protein sequence ID" value="KAJ7413307.1"/>
    <property type="molecule type" value="Genomic_DNA"/>
</dbReference>
<evidence type="ECO:0000313" key="2">
    <source>
        <dbReference type="Proteomes" id="UP001145742"/>
    </source>
</evidence>
<dbReference type="Proteomes" id="UP001145742">
    <property type="component" value="Unassembled WGS sequence"/>
</dbReference>
<dbReference type="PANTHER" id="PTHR33332">
    <property type="entry name" value="REVERSE TRANSCRIPTASE DOMAIN-CONTAINING PROTEIN"/>
    <property type="match status" value="1"/>
</dbReference>
<gene>
    <name evidence="1" type="ORF">WISP_92232</name>
</gene>
<accession>A0ABQ9D1P5</accession>
<sequence length="311" mass="34299">MSIILEEYPLLDTHQSDGLASGHDSFRYFLAANSDLITALCGDLSKLLMEISQGGWYDLPFLPGSLALKMDSLSATSLNGKGAAKSTDQLPSFLGSFASQMAFESPGKEPPTIPLGSLLLCSVIMARLCERRFGKGSPHLGVAFEPAQWIFQVTHSVCRIGPTFELLRILLDKMSSTQLDKHIMLWDWKGYKASLQMTQNWEELEVLQRDLNKLEDWAITNHMKLNKGKCRILHLEQGNLGFSFRLGNEVLESSATERDLEVLINCKLNMSQQCPGSQEGQLCPGGHQAKHHQLVEGHDCPALLCSGAASP</sequence>
<reference evidence="1" key="1">
    <citation type="submission" date="2019-10" db="EMBL/GenBank/DDBJ databases">
        <authorList>
            <person name="Soares A.E.R."/>
            <person name="Aleixo A."/>
            <person name="Schneider P."/>
            <person name="Miyaki C.Y."/>
            <person name="Schneider M.P."/>
            <person name="Mello C."/>
            <person name="Vasconcelos A.T.R."/>
        </authorList>
    </citation>
    <scope>NUCLEOTIDE SEQUENCE</scope>
    <source>
        <tissue evidence="1">Muscle</tissue>
    </source>
</reference>
<organism evidence="1 2">
    <name type="scientific">Willisornis vidua</name>
    <name type="common">Xingu scale-backed antbird</name>
    <dbReference type="NCBI Taxonomy" id="1566151"/>
    <lineage>
        <taxon>Eukaryota</taxon>
        <taxon>Metazoa</taxon>
        <taxon>Chordata</taxon>
        <taxon>Craniata</taxon>
        <taxon>Vertebrata</taxon>
        <taxon>Euteleostomi</taxon>
        <taxon>Archelosauria</taxon>
        <taxon>Archosauria</taxon>
        <taxon>Dinosauria</taxon>
        <taxon>Saurischia</taxon>
        <taxon>Theropoda</taxon>
        <taxon>Coelurosauria</taxon>
        <taxon>Aves</taxon>
        <taxon>Neognathae</taxon>
        <taxon>Neoaves</taxon>
        <taxon>Telluraves</taxon>
        <taxon>Australaves</taxon>
        <taxon>Passeriformes</taxon>
        <taxon>Thamnophilidae</taxon>
        <taxon>Willisornis</taxon>
    </lineage>
</organism>
<keyword evidence="2" id="KW-1185">Reference proteome</keyword>
<name>A0ABQ9D1P5_9PASS</name>
<proteinExistence type="predicted"/>
<protein>
    <submittedName>
        <fullName evidence="1">Uncharacterized protein</fullName>
    </submittedName>
</protein>